<dbReference type="EMBL" id="CAUYUJ010001601">
    <property type="protein sequence ID" value="CAK0796704.1"/>
    <property type="molecule type" value="Genomic_DNA"/>
</dbReference>
<gene>
    <name evidence="2" type="ORF">PCOR1329_LOCUS6010</name>
</gene>
<accession>A0ABN9PU35</accession>
<keyword evidence="3" id="KW-1185">Reference proteome</keyword>
<reference evidence="2" key="1">
    <citation type="submission" date="2023-10" db="EMBL/GenBank/DDBJ databases">
        <authorList>
            <person name="Chen Y."/>
            <person name="Shah S."/>
            <person name="Dougan E. K."/>
            <person name="Thang M."/>
            <person name="Chan C."/>
        </authorList>
    </citation>
    <scope>NUCLEOTIDE SEQUENCE [LARGE SCALE GENOMIC DNA]</scope>
</reference>
<feature type="region of interest" description="Disordered" evidence="1">
    <location>
        <begin position="95"/>
        <end position="130"/>
    </location>
</feature>
<comment type="caution">
    <text evidence="2">The sequence shown here is derived from an EMBL/GenBank/DDBJ whole genome shotgun (WGS) entry which is preliminary data.</text>
</comment>
<evidence type="ECO:0000256" key="1">
    <source>
        <dbReference type="SAM" id="MobiDB-lite"/>
    </source>
</evidence>
<sequence length="130" mass="14588">AKKTLAKYTTVTSSSETIIAAMKGDKTWKFANTDEDRDKLKATMTKDRDLSALLTNGLAKTQKSLSEKSFAAVINKLNALEKDLDKLSKIKNRLMRMQDAKKDSSDEGNSELPARKAARKRYVRDAERFA</sequence>
<feature type="non-terminal residue" evidence="2">
    <location>
        <position position="1"/>
    </location>
</feature>
<evidence type="ECO:0000313" key="3">
    <source>
        <dbReference type="Proteomes" id="UP001189429"/>
    </source>
</evidence>
<organism evidence="2 3">
    <name type="scientific">Prorocentrum cordatum</name>
    <dbReference type="NCBI Taxonomy" id="2364126"/>
    <lineage>
        <taxon>Eukaryota</taxon>
        <taxon>Sar</taxon>
        <taxon>Alveolata</taxon>
        <taxon>Dinophyceae</taxon>
        <taxon>Prorocentrales</taxon>
        <taxon>Prorocentraceae</taxon>
        <taxon>Prorocentrum</taxon>
    </lineage>
</organism>
<proteinExistence type="predicted"/>
<feature type="compositionally biased region" description="Basic and acidic residues" evidence="1">
    <location>
        <begin position="96"/>
        <end position="105"/>
    </location>
</feature>
<protein>
    <submittedName>
        <fullName evidence="2">Uncharacterized protein</fullName>
    </submittedName>
</protein>
<name>A0ABN9PU35_9DINO</name>
<evidence type="ECO:0000313" key="2">
    <source>
        <dbReference type="EMBL" id="CAK0796704.1"/>
    </source>
</evidence>
<dbReference type="Proteomes" id="UP001189429">
    <property type="component" value="Unassembled WGS sequence"/>
</dbReference>